<organism evidence="1 2">
    <name type="scientific">Rhamnusium bicolor</name>
    <dbReference type="NCBI Taxonomy" id="1586634"/>
    <lineage>
        <taxon>Eukaryota</taxon>
        <taxon>Metazoa</taxon>
        <taxon>Ecdysozoa</taxon>
        <taxon>Arthropoda</taxon>
        <taxon>Hexapoda</taxon>
        <taxon>Insecta</taxon>
        <taxon>Pterygota</taxon>
        <taxon>Neoptera</taxon>
        <taxon>Endopterygota</taxon>
        <taxon>Coleoptera</taxon>
        <taxon>Polyphaga</taxon>
        <taxon>Cucujiformia</taxon>
        <taxon>Chrysomeloidea</taxon>
        <taxon>Cerambycidae</taxon>
        <taxon>Lepturinae</taxon>
        <taxon>Rhagiini</taxon>
        <taxon>Rhamnusium</taxon>
    </lineage>
</organism>
<dbReference type="AlphaFoldDB" id="A0AAV8YGP0"/>
<protein>
    <submittedName>
        <fullName evidence="1">Uncharacterized protein</fullName>
    </submittedName>
</protein>
<keyword evidence="2" id="KW-1185">Reference proteome</keyword>
<comment type="caution">
    <text evidence="1">The sequence shown here is derived from an EMBL/GenBank/DDBJ whole genome shotgun (WGS) entry which is preliminary data.</text>
</comment>
<gene>
    <name evidence="1" type="ORF">NQ314_007988</name>
</gene>
<proteinExistence type="predicted"/>
<reference evidence="1" key="1">
    <citation type="journal article" date="2023" name="Insect Mol. Biol.">
        <title>Genome sequencing provides insights into the evolution of gene families encoding plant cell wall-degrading enzymes in longhorned beetles.</title>
        <authorList>
            <person name="Shin N.R."/>
            <person name="Okamura Y."/>
            <person name="Kirsch R."/>
            <person name="Pauchet Y."/>
        </authorList>
    </citation>
    <scope>NUCLEOTIDE SEQUENCE</scope>
    <source>
        <strain evidence="1">RBIC_L_NR</strain>
    </source>
</reference>
<accession>A0AAV8YGP0</accession>
<name>A0AAV8YGP0_9CUCU</name>
<dbReference type="EMBL" id="JANEYF010002186">
    <property type="protein sequence ID" value="KAJ8950135.1"/>
    <property type="molecule type" value="Genomic_DNA"/>
</dbReference>
<sequence length="81" mass="9562">MGQFVPMNFEFTFTDPTFHERERWKVEDYIKVYFDDSDFANICNCTNVKYLGEKEKHMNLSTAEIKIFFGIANVLSKIPPN</sequence>
<evidence type="ECO:0000313" key="2">
    <source>
        <dbReference type="Proteomes" id="UP001162156"/>
    </source>
</evidence>
<evidence type="ECO:0000313" key="1">
    <source>
        <dbReference type="EMBL" id="KAJ8950135.1"/>
    </source>
</evidence>
<dbReference type="Proteomes" id="UP001162156">
    <property type="component" value="Unassembled WGS sequence"/>
</dbReference>